<dbReference type="Proteomes" id="UP000027920">
    <property type="component" value="Unassembled WGS sequence"/>
</dbReference>
<dbReference type="VEuPathDB" id="FungiDB:A1O9_12391"/>
<proteinExistence type="predicted"/>
<dbReference type="OrthoDB" id="5405126at2759"/>
<sequence>MAQLGQSLRYVCRGCRTQRHESAKSASSRFFSSTPQRLKSMHIAIDLFWPGQDADVSIAIPNFVPTASPEFDELLADLRQRVFLPAALSPQHQKLIFRRRHDELLNKDPGITVAMDDGEEIRLRPTKSYDKPALRDYTKQLLSLLEASSSTWSNLSPFLQGLVLTKQNTPEYFWERLTRKAGEMGKEGVLLDCARSAEKTNFRLCRPRVAREFFIAFHKQAAAGEFKGAKLETAWKRAQTAALMLESEEHLHLKSLHDVGAQPGDRKPRPQPQVDARSDPLVLATLLELCAHTAVKDGTDDLRRQVTSFAGKLAYVIQDTPVEGPKEPKVESELQRLASMSNELETELIMQGAIETALTVGSIADTDEDVLKGHLEVLTKKIEEKEKTLRAAAVASGRSRRSLEMYDQLHPSQ</sequence>
<name>A0A072NUC9_9EURO</name>
<dbReference type="RefSeq" id="XP_013254064.1">
    <property type="nucleotide sequence ID" value="XM_013398610.1"/>
</dbReference>
<dbReference type="EMBL" id="AMGV01000023">
    <property type="protein sequence ID" value="KEF51474.1"/>
    <property type="molecule type" value="Genomic_DNA"/>
</dbReference>
<keyword evidence="3" id="KW-1185">Reference proteome</keyword>
<evidence type="ECO:0000313" key="3">
    <source>
        <dbReference type="Proteomes" id="UP000027920"/>
    </source>
</evidence>
<dbReference type="HOGENOM" id="CLU_047846_0_1_1"/>
<evidence type="ECO:0000313" key="2">
    <source>
        <dbReference type="EMBL" id="KEF51474.1"/>
    </source>
</evidence>
<dbReference type="GeneID" id="25287285"/>
<dbReference type="AlphaFoldDB" id="A0A072NUC9"/>
<evidence type="ECO:0000256" key="1">
    <source>
        <dbReference type="SAM" id="MobiDB-lite"/>
    </source>
</evidence>
<comment type="caution">
    <text evidence="2">The sequence shown here is derived from an EMBL/GenBank/DDBJ whole genome shotgun (WGS) entry which is preliminary data.</text>
</comment>
<protein>
    <submittedName>
        <fullName evidence="2">Uncharacterized protein</fullName>
    </submittedName>
</protein>
<feature type="region of interest" description="Disordered" evidence="1">
    <location>
        <begin position="390"/>
        <end position="413"/>
    </location>
</feature>
<gene>
    <name evidence="2" type="ORF">A1O9_12391</name>
</gene>
<accession>A0A072NUC9</accession>
<organism evidence="2 3">
    <name type="scientific">Exophiala aquamarina CBS 119918</name>
    <dbReference type="NCBI Taxonomy" id="1182545"/>
    <lineage>
        <taxon>Eukaryota</taxon>
        <taxon>Fungi</taxon>
        <taxon>Dikarya</taxon>
        <taxon>Ascomycota</taxon>
        <taxon>Pezizomycotina</taxon>
        <taxon>Eurotiomycetes</taxon>
        <taxon>Chaetothyriomycetidae</taxon>
        <taxon>Chaetothyriales</taxon>
        <taxon>Herpotrichiellaceae</taxon>
        <taxon>Exophiala</taxon>
    </lineage>
</organism>
<reference evidence="2 3" key="1">
    <citation type="submission" date="2013-03" db="EMBL/GenBank/DDBJ databases">
        <title>The Genome Sequence of Exophiala aquamarina CBS 119918.</title>
        <authorList>
            <consortium name="The Broad Institute Genomics Platform"/>
            <person name="Cuomo C."/>
            <person name="de Hoog S."/>
            <person name="Gorbushina A."/>
            <person name="Walker B."/>
            <person name="Young S.K."/>
            <person name="Zeng Q."/>
            <person name="Gargeya S."/>
            <person name="Fitzgerald M."/>
            <person name="Haas B."/>
            <person name="Abouelleil A."/>
            <person name="Allen A.W."/>
            <person name="Alvarado L."/>
            <person name="Arachchi H.M."/>
            <person name="Berlin A.M."/>
            <person name="Chapman S.B."/>
            <person name="Gainer-Dewar J."/>
            <person name="Goldberg J."/>
            <person name="Griggs A."/>
            <person name="Gujja S."/>
            <person name="Hansen M."/>
            <person name="Howarth C."/>
            <person name="Imamovic A."/>
            <person name="Ireland A."/>
            <person name="Larimer J."/>
            <person name="McCowan C."/>
            <person name="Murphy C."/>
            <person name="Pearson M."/>
            <person name="Poon T.W."/>
            <person name="Priest M."/>
            <person name="Roberts A."/>
            <person name="Saif S."/>
            <person name="Shea T."/>
            <person name="Sisk P."/>
            <person name="Sykes S."/>
            <person name="Wortman J."/>
            <person name="Nusbaum C."/>
            <person name="Birren B."/>
        </authorList>
    </citation>
    <scope>NUCLEOTIDE SEQUENCE [LARGE SCALE GENOMIC DNA]</scope>
    <source>
        <strain evidence="2 3">CBS 119918</strain>
    </source>
</reference>